<keyword evidence="4" id="KW-1185">Reference proteome</keyword>
<reference evidence="3 4" key="1">
    <citation type="submission" date="2022-12" db="EMBL/GenBank/DDBJ databases">
        <title>Dasania phycosphaerae sp. nov., isolated from particulate material of the south coast of Korea.</title>
        <authorList>
            <person name="Jiang Y."/>
        </authorList>
    </citation>
    <scope>NUCLEOTIDE SEQUENCE [LARGE SCALE GENOMIC DNA]</scope>
    <source>
        <strain evidence="3 4">GY-19</strain>
    </source>
</reference>
<dbReference type="Pfam" id="PF00589">
    <property type="entry name" value="Phage_integrase"/>
    <property type="match status" value="1"/>
</dbReference>
<feature type="domain" description="Tyr recombinase" evidence="2">
    <location>
        <begin position="7"/>
        <end position="64"/>
    </location>
</feature>
<protein>
    <submittedName>
        <fullName evidence="3">Tyrosine-type recombinase/integrase</fullName>
    </submittedName>
</protein>
<dbReference type="GO" id="GO:0003677">
    <property type="term" value="F:DNA binding"/>
    <property type="evidence" value="ECO:0007669"/>
    <property type="project" value="InterPro"/>
</dbReference>
<sequence>MPTFRNKWLRELLSKAGLPEFKQYSSHSLRRGFAGWANANQWDVKTLMQYVGWRDVQSALRYIDGADPFAAFRATTSTIGILNTDLEK</sequence>
<dbReference type="AlphaFoldDB" id="A0A9J6RQM8"/>
<dbReference type="Gene3D" id="1.10.443.10">
    <property type="entry name" value="Intergrase catalytic core"/>
    <property type="match status" value="1"/>
</dbReference>
<evidence type="ECO:0000313" key="3">
    <source>
        <dbReference type="EMBL" id="MCZ0866439.1"/>
    </source>
</evidence>
<dbReference type="SUPFAM" id="SSF56349">
    <property type="entry name" value="DNA breaking-rejoining enzymes"/>
    <property type="match status" value="1"/>
</dbReference>
<proteinExistence type="predicted"/>
<keyword evidence="1" id="KW-0233">DNA recombination</keyword>
<dbReference type="Proteomes" id="UP001069090">
    <property type="component" value="Unassembled WGS sequence"/>
</dbReference>
<dbReference type="InterPro" id="IPR011010">
    <property type="entry name" value="DNA_brk_join_enz"/>
</dbReference>
<gene>
    <name evidence="3" type="ORF">O0V09_14605</name>
</gene>
<accession>A0A9J6RQM8</accession>
<comment type="caution">
    <text evidence="3">The sequence shown here is derived from an EMBL/GenBank/DDBJ whole genome shotgun (WGS) entry which is preliminary data.</text>
</comment>
<dbReference type="GO" id="GO:0006310">
    <property type="term" value="P:DNA recombination"/>
    <property type="evidence" value="ECO:0007669"/>
    <property type="project" value="UniProtKB-KW"/>
</dbReference>
<name>A0A9J6RQM8_9GAMM</name>
<organism evidence="3 4">
    <name type="scientific">Dasania phycosphaerae</name>
    <dbReference type="NCBI Taxonomy" id="2950436"/>
    <lineage>
        <taxon>Bacteria</taxon>
        <taxon>Pseudomonadati</taxon>
        <taxon>Pseudomonadota</taxon>
        <taxon>Gammaproteobacteria</taxon>
        <taxon>Cellvibrionales</taxon>
        <taxon>Spongiibacteraceae</taxon>
        <taxon>Dasania</taxon>
    </lineage>
</organism>
<evidence type="ECO:0000313" key="4">
    <source>
        <dbReference type="Proteomes" id="UP001069090"/>
    </source>
</evidence>
<evidence type="ECO:0000256" key="1">
    <source>
        <dbReference type="ARBA" id="ARBA00023172"/>
    </source>
</evidence>
<dbReference type="InterPro" id="IPR013762">
    <property type="entry name" value="Integrase-like_cat_sf"/>
</dbReference>
<evidence type="ECO:0000259" key="2">
    <source>
        <dbReference type="Pfam" id="PF00589"/>
    </source>
</evidence>
<dbReference type="EMBL" id="JAPTGG010000013">
    <property type="protein sequence ID" value="MCZ0866439.1"/>
    <property type="molecule type" value="Genomic_DNA"/>
</dbReference>
<dbReference type="GO" id="GO:0015074">
    <property type="term" value="P:DNA integration"/>
    <property type="evidence" value="ECO:0007669"/>
    <property type="project" value="InterPro"/>
</dbReference>
<dbReference type="RefSeq" id="WP_268905133.1">
    <property type="nucleotide sequence ID" value="NZ_JAPTGG010000013.1"/>
</dbReference>
<dbReference type="InterPro" id="IPR002104">
    <property type="entry name" value="Integrase_catalytic"/>
</dbReference>